<dbReference type="OrthoDB" id="1236981at2"/>
<dbReference type="EMBL" id="FODN01000003">
    <property type="protein sequence ID" value="SEO15993.1"/>
    <property type="molecule type" value="Genomic_DNA"/>
</dbReference>
<gene>
    <name evidence="2" type="ORF">SAMN04487942_1962</name>
</gene>
<organism evidence="2 3">
    <name type="scientific">Flavobacterium sinopsychrotolerans</name>
    <dbReference type="NCBI Taxonomy" id="604089"/>
    <lineage>
        <taxon>Bacteria</taxon>
        <taxon>Pseudomonadati</taxon>
        <taxon>Bacteroidota</taxon>
        <taxon>Flavobacteriia</taxon>
        <taxon>Flavobacteriales</taxon>
        <taxon>Flavobacteriaceae</taxon>
        <taxon>Flavobacterium</taxon>
    </lineage>
</organism>
<dbReference type="Pfam" id="PF13585">
    <property type="entry name" value="CHU_C"/>
    <property type="match status" value="1"/>
</dbReference>
<accession>A0A1H8MFA9</accession>
<sequence>MIIKLPFIRVKDFYCFFSFFLFLFCTNDAYAQCSGIAGNDDNSLNICDITNVSSTTIDLNLQLGSHITGGTWKDDDRSGGLNRTTGILNAQLIKKSGVYKYTYTVSDGLGCTDTAVITITIGGYTGVPGANASICNTKRAYNLFEAFNGDFLAPQLGGTWVGNTSNVGLNNNILDATNLNPGSTYEYTYSIPAIGSCAAPPEVKIFVTIYRSPQPGTPYDLNLCSNELSAYTNLNLNDQLIGEDINGIWTETITDEIDNNDDTDSTINIQDIYNTKGPGTYRFTYTVFTDNNVCDDQSSSVDITIEKQLDYTGATLIVNAPICENEIAVTAFSATLKDVVNIPDGSYSVTYTISSIGSPITTIQNFSNNVLTFPIASNNFSVPGNYTITVTNIVSSTSLNICDNIIPLISGVIEINPIPKINNATLTIAPVCQTSDAIVEFSRTSNLTDGNYTIVYNLSGSNVAMAQSTIINVTGGLTSFFIPAGLIPNIGTTTIAITNIRNLTTGCTNMATLSKDFVVKALPDVTNLVVTIKDVCQNQPVTVELSGLGNLTSIFLSYTLSGANNSALQMVTLVVNSGKASFVLPVTDLPNTGNTSFTITDLTNVNNGCSAIINPNSKSFLINVIPNNPTVTNQEFCKVENATVANLVPNGSQYRWYNSLTSTTALNSSSLLVSGNYYVKEINSVTGCESGLEMVAIVINGLPTPILNQDGENFCGLDNPTIQNLSDNVATNGTLVWFDAAVSGNQFSATTLLQDNGIYYGFDSTTANSCLSTNPLQVTVSLTNCNVTADFFIPDGFSPNGDGVNETFSIPDIDFLYPNYTLEIFNRYGNLMYTVNKNKPDWDGTASDSSTDINGKAPNGVYFYVINFNKGNTSPKQGRLYLNR</sequence>
<dbReference type="STRING" id="604089.SAMN04487942_1962"/>
<dbReference type="AlphaFoldDB" id="A0A1H8MFA9"/>
<keyword evidence="1" id="KW-0732">Signal</keyword>
<feature type="signal peptide" evidence="1">
    <location>
        <begin position="1"/>
        <end position="31"/>
    </location>
</feature>
<dbReference type="NCBIfam" id="TIGR04131">
    <property type="entry name" value="Bac_Flav_CTERM"/>
    <property type="match status" value="1"/>
</dbReference>
<proteinExistence type="predicted"/>
<dbReference type="RefSeq" id="WP_091170040.1">
    <property type="nucleotide sequence ID" value="NZ_FODN01000003.1"/>
</dbReference>
<keyword evidence="3" id="KW-1185">Reference proteome</keyword>
<protein>
    <submittedName>
        <fullName evidence="2">Gliding motility-associated C-terminal domain-containing protein</fullName>
    </submittedName>
</protein>
<feature type="chain" id="PRO_5011697693" evidence="1">
    <location>
        <begin position="32"/>
        <end position="884"/>
    </location>
</feature>
<evidence type="ECO:0000256" key="1">
    <source>
        <dbReference type="SAM" id="SignalP"/>
    </source>
</evidence>
<dbReference type="Proteomes" id="UP000198657">
    <property type="component" value="Unassembled WGS sequence"/>
</dbReference>
<reference evidence="3" key="1">
    <citation type="submission" date="2016-10" db="EMBL/GenBank/DDBJ databases">
        <authorList>
            <person name="Varghese N."/>
            <person name="Submissions S."/>
        </authorList>
    </citation>
    <scope>NUCLEOTIDE SEQUENCE [LARGE SCALE GENOMIC DNA]</scope>
    <source>
        <strain evidence="3">CGMCC 1.8704</strain>
    </source>
</reference>
<evidence type="ECO:0000313" key="2">
    <source>
        <dbReference type="EMBL" id="SEO15993.1"/>
    </source>
</evidence>
<name>A0A1H8MFA9_9FLAO</name>
<evidence type="ECO:0000313" key="3">
    <source>
        <dbReference type="Proteomes" id="UP000198657"/>
    </source>
</evidence>
<dbReference type="InterPro" id="IPR026341">
    <property type="entry name" value="T9SS_type_B"/>
</dbReference>